<feature type="domain" description="Pirin N-terminal" evidence="3">
    <location>
        <begin position="51"/>
        <end position="116"/>
    </location>
</feature>
<dbReference type="InterPro" id="IPR011051">
    <property type="entry name" value="RmlC_Cupin_sf"/>
</dbReference>
<proteinExistence type="inferred from homology"/>
<sequence>MLLKGERTFVVRDMGGFVAHINMPGWVKPKPGDHGHGPLAMVVESILHPGRLIAMHEHRNDEIISWVPEGVMRHEDRSKGRLVCDSDHLMVMNAGRGFWHSEETLASDPPLRMLQILVRPDAVDLEPGIQYGAMPGMTPNRWRHLVGPKGGDAPFFVRNRIDFFDIRLEADARVEFPFKHGHDLYFYVFSGAVLAGGQAFGEGEQGLLLSQERLTAEATSDCVMVAFLLDPRAPVTRQGTVADNRKIPPPVVIRLVKRWQGLKRLWRGK</sequence>
<dbReference type="InterPro" id="IPR014710">
    <property type="entry name" value="RmlC-like_jellyroll"/>
</dbReference>
<evidence type="ECO:0000256" key="1">
    <source>
        <dbReference type="ARBA" id="ARBA00008416"/>
    </source>
</evidence>
<dbReference type="PANTHER" id="PTHR43212">
    <property type="entry name" value="QUERCETIN 2,3-DIOXYGENASE"/>
    <property type="match status" value="1"/>
</dbReference>
<comment type="caution">
    <text evidence="5">The sequence shown here is derived from an EMBL/GenBank/DDBJ whole genome shotgun (WGS) entry which is preliminary data.</text>
</comment>
<dbReference type="InterPro" id="IPR012093">
    <property type="entry name" value="Pirin"/>
</dbReference>
<organism evidence="5 6">
    <name type="scientific">Rhizobium mesosinicum</name>
    <dbReference type="NCBI Taxonomy" id="335017"/>
    <lineage>
        <taxon>Bacteria</taxon>
        <taxon>Pseudomonadati</taxon>
        <taxon>Pseudomonadota</taxon>
        <taxon>Alphaproteobacteria</taxon>
        <taxon>Hyphomicrobiales</taxon>
        <taxon>Rhizobiaceae</taxon>
        <taxon>Rhizobium/Agrobacterium group</taxon>
        <taxon>Rhizobium</taxon>
    </lineage>
</organism>
<dbReference type="SUPFAM" id="SSF51182">
    <property type="entry name" value="RmlC-like cupins"/>
    <property type="match status" value="1"/>
</dbReference>
<dbReference type="EMBL" id="JAEUAK010000008">
    <property type="protein sequence ID" value="MBW9054764.1"/>
    <property type="molecule type" value="Genomic_DNA"/>
</dbReference>
<comment type="similarity">
    <text evidence="1 2">Belongs to the pirin family.</text>
</comment>
<protein>
    <submittedName>
        <fullName evidence="5">Pirin family protein</fullName>
    </submittedName>
</protein>
<evidence type="ECO:0000313" key="5">
    <source>
        <dbReference type="EMBL" id="MBW9054764.1"/>
    </source>
</evidence>
<dbReference type="Pfam" id="PF02678">
    <property type="entry name" value="Pirin"/>
    <property type="match status" value="1"/>
</dbReference>
<dbReference type="Proteomes" id="UP000717752">
    <property type="component" value="Unassembled WGS sequence"/>
</dbReference>
<reference evidence="5 6" key="1">
    <citation type="journal article" date="2021" name="MBio">
        <title>Poor Competitiveness of Bradyrhizobium in Pigeon Pea Root Colonization in Indian Soils.</title>
        <authorList>
            <person name="Chalasani D."/>
            <person name="Basu A."/>
            <person name="Pullabhotla S.V.S.R.N."/>
            <person name="Jorrin B."/>
            <person name="Neal A.L."/>
            <person name="Poole P.S."/>
            <person name="Podile A.R."/>
            <person name="Tkacz A."/>
        </authorList>
    </citation>
    <scope>NUCLEOTIDE SEQUENCE [LARGE SCALE GENOMIC DNA]</scope>
    <source>
        <strain evidence="5 6">HU56</strain>
    </source>
</reference>
<dbReference type="Gene3D" id="2.60.120.10">
    <property type="entry name" value="Jelly Rolls"/>
    <property type="match status" value="2"/>
</dbReference>
<evidence type="ECO:0000259" key="4">
    <source>
        <dbReference type="Pfam" id="PF17954"/>
    </source>
</evidence>
<keyword evidence="6" id="KW-1185">Reference proteome</keyword>
<evidence type="ECO:0000313" key="6">
    <source>
        <dbReference type="Proteomes" id="UP000717752"/>
    </source>
</evidence>
<dbReference type="InterPro" id="IPR003829">
    <property type="entry name" value="Pirin_N_dom"/>
</dbReference>
<dbReference type="PANTHER" id="PTHR43212:SF3">
    <property type="entry name" value="QUERCETIN 2,3-DIOXYGENASE"/>
    <property type="match status" value="1"/>
</dbReference>
<accession>A0ABS7GXU8</accession>
<dbReference type="RefSeq" id="WP_220336323.1">
    <property type="nucleotide sequence ID" value="NZ_JAEUAK010000008.1"/>
</dbReference>
<dbReference type="Pfam" id="PF17954">
    <property type="entry name" value="Pirin_C_2"/>
    <property type="match status" value="1"/>
</dbReference>
<feature type="domain" description="Quercetin 2,3-dioxygenase C-terminal cupin" evidence="4">
    <location>
        <begin position="145"/>
        <end position="225"/>
    </location>
</feature>
<evidence type="ECO:0000256" key="2">
    <source>
        <dbReference type="RuleBase" id="RU003457"/>
    </source>
</evidence>
<gene>
    <name evidence="5" type="ORF">JNB85_20385</name>
</gene>
<name>A0ABS7GXU8_9HYPH</name>
<evidence type="ECO:0000259" key="3">
    <source>
        <dbReference type="Pfam" id="PF02678"/>
    </source>
</evidence>
<dbReference type="InterPro" id="IPR041602">
    <property type="entry name" value="Quercetinase_C"/>
</dbReference>